<dbReference type="PANTHER" id="PTHR10683:SF31">
    <property type="entry name" value="TRANSALDOLASE"/>
    <property type="match status" value="1"/>
</dbReference>
<comment type="function">
    <text evidence="1 10">Transaldolase is important for the balance of metabolites in the pentose-phosphate pathway.</text>
</comment>
<keyword evidence="12" id="KW-1185">Reference proteome</keyword>
<organism evidence="11 12">
    <name type="scientific">Planctopirus hydrillae</name>
    <dbReference type="NCBI Taxonomy" id="1841610"/>
    <lineage>
        <taxon>Bacteria</taxon>
        <taxon>Pseudomonadati</taxon>
        <taxon>Planctomycetota</taxon>
        <taxon>Planctomycetia</taxon>
        <taxon>Planctomycetales</taxon>
        <taxon>Planctomycetaceae</taxon>
        <taxon>Planctopirus</taxon>
    </lineage>
</organism>
<dbReference type="PANTHER" id="PTHR10683">
    <property type="entry name" value="TRANSALDOLASE"/>
    <property type="match status" value="1"/>
</dbReference>
<dbReference type="HAMAP" id="MF_00493">
    <property type="entry name" value="Transaldolase_2"/>
    <property type="match status" value="1"/>
</dbReference>
<evidence type="ECO:0000256" key="9">
    <source>
        <dbReference type="ARBA" id="ARBA00023270"/>
    </source>
</evidence>
<comment type="pathway">
    <text evidence="3 10">Carbohydrate degradation; pentose phosphate pathway; D-glyceraldehyde 3-phosphate and beta-D-fructose 6-phosphate from D-ribose 5-phosphate and D-xylulose 5-phosphate (non-oxidative stage): step 2/3.</text>
</comment>
<dbReference type="RefSeq" id="WP_068853505.1">
    <property type="nucleotide sequence ID" value="NZ_LYDR01000159.1"/>
</dbReference>
<gene>
    <name evidence="10" type="primary">tal</name>
    <name evidence="11" type="ORF">A6X21_15170</name>
</gene>
<dbReference type="InterPro" id="IPR013785">
    <property type="entry name" value="Aldolase_TIM"/>
</dbReference>
<dbReference type="EC" id="2.2.1.2" evidence="5 10"/>
<protein>
    <recommendedName>
        <fullName evidence="5 10">Transaldolase</fullName>
        <ecNumber evidence="5 10">2.2.1.2</ecNumber>
    </recommendedName>
</protein>
<evidence type="ECO:0000256" key="6">
    <source>
        <dbReference type="ARBA" id="ARBA00022490"/>
    </source>
</evidence>
<dbReference type="OrthoDB" id="140919at2"/>
<dbReference type="UniPathway" id="UPA00115">
    <property type="reaction ID" value="UER00414"/>
</dbReference>
<proteinExistence type="inferred from homology"/>
<evidence type="ECO:0000256" key="3">
    <source>
        <dbReference type="ARBA" id="ARBA00004857"/>
    </source>
</evidence>
<comment type="caution">
    <text evidence="11">The sequence shown here is derived from an EMBL/GenBank/DDBJ whole genome shotgun (WGS) entry which is preliminary data.</text>
</comment>
<evidence type="ECO:0000313" key="11">
    <source>
        <dbReference type="EMBL" id="ODA27887.1"/>
    </source>
</evidence>
<keyword evidence="8 10" id="KW-0570">Pentose shunt</keyword>
<evidence type="ECO:0000256" key="10">
    <source>
        <dbReference type="HAMAP-Rule" id="MF_00493"/>
    </source>
</evidence>
<dbReference type="GO" id="GO:0005975">
    <property type="term" value="P:carbohydrate metabolic process"/>
    <property type="evidence" value="ECO:0007669"/>
    <property type="project" value="InterPro"/>
</dbReference>
<feature type="active site" description="Schiff-base intermediate with substrate" evidence="10">
    <location>
        <position position="140"/>
    </location>
</feature>
<evidence type="ECO:0000256" key="2">
    <source>
        <dbReference type="ARBA" id="ARBA00004496"/>
    </source>
</evidence>
<accession>A0A1C3E3S3</accession>
<evidence type="ECO:0000256" key="1">
    <source>
        <dbReference type="ARBA" id="ARBA00003518"/>
    </source>
</evidence>
<evidence type="ECO:0000313" key="12">
    <source>
        <dbReference type="Proteomes" id="UP000094828"/>
    </source>
</evidence>
<dbReference type="Pfam" id="PF00923">
    <property type="entry name" value="TAL_FSA"/>
    <property type="match status" value="1"/>
</dbReference>
<dbReference type="GO" id="GO:0004801">
    <property type="term" value="F:transaldolase activity"/>
    <property type="evidence" value="ECO:0007669"/>
    <property type="project" value="UniProtKB-UniRule"/>
</dbReference>
<dbReference type="STRING" id="1841610.A6X21_15170"/>
<evidence type="ECO:0000256" key="7">
    <source>
        <dbReference type="ARBA" id="ARBA00022679"/>
    </source>
</evidence>
<evidence type="ECO:0000256" key="5">
    <source>
        <dbReference type="ARBA" id="ARBA00013151"/>
    </source>
</evidence>
<comment type="subcellular location">
    <subcellularLocation>
        <location evidence="2 10">Cytoplasm</location>
    </subcellularLocation>
</comment>
<name>A0A1C3E3S3_9PLAN</name>
<evidence type="ECO:0000256" key="8">
    <source>
        <dbReference type="ARBA" id="ARBA00023126"/>
    </source>
</evidence>
<dbReference type="PIRSF" id="PIRSF036915">
    <property type="entry name" value="Trnald_Bac_Plnt"/>
    <property type="match status" value="1"/>
</dbReference>
<reference evidence="11 12" key="1">
    <citation type="submission" date="2016-05" db="EMBL/GenBank/DDBJ databases">
        <title>Genomic and physiological characterization of Planctopirus sp. isolated from fresh water lake.</title>
        <authorList>
            <person name="Subhash Y."/>
            <person name="Ramana C."/>
        </authorList>
    </citation>
    <scope>NUCLEOTIDE SEQUENCE [LARGE SCALE GENOMIC DNA]</scope>
    <source>
        <strain evidence="11 12">JC280</strain>
    </source>
</reference>
<dbReference type="InterPro" id="IPR001585">
    <property type="entry name" value="TAL/FSA"/>
</dbReference>
<keyword evidence="9 10" id="KW-0704">Schiff base</keyword>
<sequence>MPTPLETLVACGTKVWLDSIDPALVVENRKFGATGATSNPIIIADLLKTGRFDDQIRALVAEGHSDEAIAWAMTDRLVRQAQEVFASVYTESAGNNGYVSFELDPLLEDTANTLSVAEKARKYVELGQHWAAGHSNRMIKVPATPGGLAALEELAASGITLNVTLIFSERQYEAAREAVWKGAQRHGKLERFKSVYSIFVSRIDVYTKKHVPTLIPAAQGQVGIVNAQRLWAENQKFWADKKLPLQQEIIFASTGTKDPAEAPDRYVSALAGSDIQTNPPATNAAVQSLTGKVYTRKVDQLPPADVLADIDAKVDFAKMEQVLMEEGLAKFADPFKSLLQVIASKR</sequence>
<keyword evidence="7 10" id="KW-0808">Transferase</keyword>
<dbReference type="Proteomes" id="UP000094828">
    <property type="component" value="Unassembled WGS sequence"/>
</dbReference>
<dbReference type="GO" id="GO:0005737">
    <property type="term" value="C:cytoplasm"/>
    <property type="evidence" value="ECO:0007669"/>
    <property type="project" value="UniProtKB-SubCell"/>
</dbReference>
<dbReference type="GO" id="GO:0006098">
    <property type="term" value="P:pentose-phosphate shunt"/>
    <property type="evidence" value="ECO:0007669"/>
    <property type="project" value="UniProtKB-UniRule"/>
</dbReference>
<keyword evidence="6 10" id="KW-0963">Cytoplasm</keyword>
<dbReference type="AlphaFoldDB" id="A0A1C3E3S3"/>
<dbReference type="Gene3D" id="3.20.20.70">
    <property type="entry name" value="Aldolase class I"/>
    <property type="match status" value="1"/>
</dbReference>
<dbReference type="SUPFAM" id="SSF51569">
    <property type="entry name" value="Aldolase"/>
    <property type="match status" value="1"/>
</dbReference>
<comment type="catalytic activity">
    <reaction evidence="10">
        <text>D-sedoheptulose 7-phosphate + D-glyceraldehyde 3-phosphate = D-erythrose 4-phosphate + beta-D-fructose 6-phosphate</text>
        <dbReference type="Rhea" id="RHEA:17053"/>
        <dbReference type="ChEBI" id="CHEBI:16897"/>
        <dbReference type="ChEBI" id="CHEBI:57483"/>
        <dbReference type="ChEBI" id="CHEBI:57634"/>
        <dbReference type="ChEBI" id="CHEBI:59776"/>
        <dbReference type="EC" id="2.2.1.2"/>
    </reaction>
</comment>
<evidence type="ECO:0000256" key="4">
    <source>
        <dbReference type="ARBA" id="ARBA00008426"/>
    </source>
</evidence>
<dbReference type="EMBL" id="LYDR01000159">
    <property type="protein sequence ID" value="ODA27887.1"/>
    <property type="molecule type" value="Genomic_DNA"/>
</dbReference>
<comment type="similarity">
    <text evidence="4 10">Belongs to the transaldolase family. Type 2 subfamily.</text>
</comment>
<dbReference type="InterPro" id="IPR004732">
    <property type="entry name" value="Transaldolase_2"/>
</dbReference>